<dbReference type="InterPro" id="IPR019775">
    <property type="entry name" value="WD40_repeat_CS"/>
</dbReference>
<evidence type="ECO:0000256" key="7">
    <source>
        <dbReference type="HAMAP-Rule" id="MF_03022"/>
    </source>
</evidence>
<dbReference type="InterPro" id="IPR036322">
    <property type="entry name" value="WD40_repeat_dom_sf"/>
</dbReference>
<dbReference type="SMART" id="SM00320">
    <property type="entry name" value="WD40"/>
    <property type="match status" value="6"/>
</dbReference>
<dbReference type="PROSITE" id="PS50294">
    <property type="entry name" value="WD_REPEATS_REGION"/>
    <property type="match status" value="4"/>
</dbReference>
<evidence type="ECO:0000256" key="5">
    <source>
        <dbReference type="ARBA" id="ARBA00022737"/>
    </source>
</evidence>
<feature type="repeat" description="WD" evidence="8">
    <location>
        <begin position="182"/>
        <end position="223"/>
    </location>
</feature>
<feature type="compositionally biased region" description="Polar residues" evidence="9">
    <location>
        <begin position="417"/>
        <end position="429"/>
    </location>
</feature>
<comment type="caution">
    <text evidence="11">The sequence shown here is derived from an EMBL/GenBank/DDBJ whole genome shotgun (WGS) entry which is preliminary data.</text>
</comment>
<evidence type="ECO:0000256" key="6">
    <source>
        <dbReference type="ARBA" id="ARBA00023212"/>
    </source>
</evidence>
<dbReference type="InterPro" id="IPR028021">
    <property type="entry name" value="Katanin_C-terminal"/>
</dbReference>
<dbReference type="Proteomes" id="UP001140949">
    <property type="component" value="Unassembled WGS sequence"/>
</dbReference>
<dbReference type="SUPFAM" id="SSF50978">
    <property type="entry name" value="WD40 repeat-like"/>
    <property type="match status" value="1"/>
</dbReference>
<sequence length="841" mass="91743">MEMEKRGYKLQEFVAHAADVNCLQIGKKSRRIFVTGGGDCKVKLWPIDKPTSLLNLSGHTSSVQSVTFDSAEALVLAGSSNGAIKLWDLEAAKIVRTISGHRSCCTAVEFHPFGEFFASGSLDTDLKIWDIRKKGCIHTYKGHMQGIRTIRFTPDGRWVVTGGEDNVVKLWDLTAGKLLHDFKFHNGTIQCIDFHPQEFLLATGSADRTVNFWDLETFELIGSAGPEASGVCSMVFHPDGRTLFCGLDETLKVFSWEPIRCHDLVNIGWSKLGDLSIYGGKLLGCSYHQSRVGVWVTDISLIGPYSNGNMPKKSALIEPVYSPIESKSVEFTGTSTNSSMTLVTGSPDHGEKSNETKTSNDHSVLLLDPTYSTGFRRNSPSVSCASQKLNKKNSSTMSPSSSTTFRVGKSREMFPSTPKSPNSTESNFASRDGPLSSGSFSANSSITLRESPVVELGAVKNTQATGGSVSMPVFVPREYGHLESAANSRKGASATEKVARATIFRKKNHMRQLSFAGDGSDGQIITTVSRPSTDISEDLGGVESNLLSRPVVNGANIAADGPNNTGIKEVTERIERTMILEQPLGLQNDEDAKQLCSSSETSSVKYVRGVAVPLGKTRSIVESWEKRERCNSSNSASVSSVPDQVPRLDRSQPLQMGEFLYTEKIITTADDCSLCETILQGHDVFINVVKSRLTKLQVVRHFWEHNGIKSAIDAVAKLPDLAVQVDVICVLMVKLDLCTLDVFLLLLPVLCGLLNSKIERHTAISIEMLLEFMKIFLPVILSTVTASSLVGVDLQAAQRLARSKECYSHLLKIRQMLPSIIRKGGQLAKNAQKLNLALAVL</sequence>
<dbReference type="GO" id="GO:0005737">
    <property type="term" value="C:cytoplasm"/>
    <property type="evidence" value="ECO:0007669"/>
    <property type="project" value="UniProtKB-UniRule"/>
</dbReference>
<gene>
    <name evidence="11" type="ORF">M6B38_347150</name>
</gene>
<dbReference type="PRINTS" id="PR00320">
    <property type="entry name" value="GPROTEINBRPT"/>
</dbReference>
<feature type="region of interest" description="Disordered" evidence="9">
    <location>
        <begin position="335"/>
        <end position="363"/>
    </location>
</feature>
<keyword evidence="3 8" id="KW-0853">WD repeat</keyword>
<dbReference type="HAMAP" id="MF_03022">
    <property type="entry name" value="Katanin_p80_B1"/>
    <property type="match status" value="1"/>
</dbReference>
<dbReference type="InterPro" id="IPR001680">
    <property type="entry name" value="WD40_rpt"/>
</dbReference>
<evidence type="ECO:0000256" key="2">
    <source>
        <dbReference type="ARBA" id="ARBA00022490"/>
    </source>
</evidence>
<evidence type="ECO:0000256" key="9">
    <source>
        <dbReference type="SAM" id="MobiDB-lite"/>
    </source>
</evidence>
<comment type="function">
    <text evidence="7">May participate in a complex which severs microtubules in an ATP-dependent manner. Microtubule severing may promote rapid reorganization of cellular microtubule arrays.</text>
</comment>
<feature type="compositionally biased region" description="Basic and acidic residues" evidence="9">
    <location>
        <begin position="348"/>
        <end position="360"/>
    </location>
</feature>
<comment type="similarity">
    <text evidence="7">Belongs to the WD repeat KATNB1 family.</text>
</comment>
<dbReference type="PANTHER" id="PTHR19845:SF17">
    <property type="entry name" value="KATANIN P80 WD40 REPEAT-CONTAINING SUBUNIT B1 HOMOLOG"/>
    <property type="match status" value="1"/>
</dbReference>
<dbReference type="GO" id="GO:0007019">
    <property type="term" value="P:microtubule depolymerization"/>
    <property type="evidence" value="ECO:0007669"/>
    <property type="project" value="TreeGrafter"/>
</dbReference>
<evidence type="ECO:0000313" key="11">
    <source>
        <dbReference type="EMBL" id="KAJ6831774.1"/>
    </source>
</evidence>
<keyword evidence="5" id="KW-0677">Repeat</keyword>
<dbReference type="Gene3D" id="2.130.10.10">
    <property type="entry name" value="YVTN repeat-like/Quinoprotein amine dehydrogenase"/>
    <property type="match status" value="2"/>
</dbReference>
<dbReference type="Pfam" id="PF13925">
    <property type="entry name" value="Katanin_con80"/>
    <property type="match status" value="1"/>
</dbReference>
<feature type="repeat" description="WD" evidence="8">
    <location>
        <begin position="56"/>
        <end position="97"/>
    </location>
</feature>
<dbReference type="InterPro" id="IPR026962">
    <property type="entry name" value="KTNB1"/>
</dbReference>
<feature type="repeat" description="WD" evidence="8">
    <location>
        <begin position="140"/>
        <end position="181"/>
    </location>
</feature>
<keyword evidence="4 7" id="KW-0493">Microtubule</keyword>
<reference evidence="11" key="1">
    <citation type="journal article" date="2023" name="GigaByte">
        <title>Genome assembly of the bearded iris, Iris pallida Lam.</title>
        <authorList>
            <person name="Bruccoleri R.E."/>
            <person name="Oakeley E.J."/>
            <person name="Faust A.M.E."/>
            <person name="Altorfer M."/>
            <person name="Dessus-Babus S."/>
            <person name="Burckhardt D."/>
            <person name="Oertli M."/>
            <person name="Naumann U."/>
            <person name="Petersen F."/>
            <person name="Wong J."/>
        </authorList>
    </citation>
    <scope>NUCLEOTIDE SEQUENCE</scope>
    <source>
        <strain evidence="11">GSM-AAB239-AS_SAM_17_03QT</strain>
    </source>
</reference>
<dbReference type="PROSITE" id="PS50082">
    <property type="entry name" value="WD_REPEATS_2"/>
    <property type="match status" value="5"/>
</dbReference>
<name>A0AAX6GTA1_IRIPA</name>
<evidence type="ECO:0000313" key="12">
    <source>
        <dbReference type="Proteomes" id="UP001140949"/>
    </source>
</evidence>
<evidence type="ECO:0000256" key="3">
    <source>
        <dbReference type="ARBA" id="ARBA00022574"/>
    </source>
</evidence>
<accession>A0AAX6GTA1</accession>
<feature type="compositionally biased region" description="Polar residues" evidence="9">
    <location>
        <begin position="377"/>
        <end position="388"/>
    </location>
</feature>
<feature type="compositionally biased region" description="Polar residues" evidence="9">
    <location>
        <begin position="335"/>
        <end position="344"/>
    </location>
</feature>
<feature type="repeat" description="WD" evidence="8">
    <location>
        <begin position="13"/>
        <end position="55"/>
    </location>
</feature>
<dbReference type="InterPro" id="IPR020472">
    <property type="entry name" value="WD40_PAC1"/>
</dbReference>
<keyword evidence="12" id="KW-1185">Reference proteome</keyword>
<dbReference type="InterPro" id="IPR015943">
    <property type="entry name" value="WD40/YVTN_repeat-like_dom_sf"/>
</dbReference>
<dbReference type="Pfam" id="PF00400">
    <property type="entry name" value="WD40"/>
    <property type="match status" value="6"/>
</dbReference>
<reference evidence="11" key="2">
    <citation type="submission" date="2023-04" db="EMBL/GenBank/DDBJ databases">
        <authorList>
            <person name="Bruccoleri R.E."/>
            <person name="Oakeley E.J."/>
            <person name="Faust A.-M."/>
            <person name="Dessus-Babus S."/>
            <person name="Altorfer M."/>
            <person name="Burckhardt D."/>
            <person name="Oertli M."/>
            <person name="Naumann U."/>
            <person name="Petersen F."/>
            <person name="Wong J."/>
        </authorList>
    </citation>
    <scope>NUCLEOTIDE SEQUENCE</scope>
    <source>
        <strain evidence="11">GSM-AAB239-AS_SAM_17_03QT</strain>
        <tissue evidence="11">Leaf</tissue>
    </source>
</reference>
<dbReference type="PROSITE" id="PS00678">
    <property type="entry name" value="WD_REPEATS_1"/>
    <property type="match status" value="3"/>
</dbReference>
<keyword evidence="6 7" id="KW-0206">Cytoskeleton</keyword>
<feature type="compositionally biased region" description="Low complexity" evidence="9">
    <location>
        <begin position="394"/>
        <end position="404"/>
    </location>
</feature>
<dbReference type="CDD" id="cd00200">
    <property type="entry name" value="WD40"/>
    <property type="match status" value="1"/>
</dbReference>
<keyword evidence="2 7" id="KW-0963">Cytoplasm</keyword>
<feature type="domain" description="Katanin p80 subunit C-terminal" evidence="10">
    <location>
        <begin position="680"/>
        <end position="838"/>
    </location>
</feature>
<evidence type="ECO:0000256" key="4">
    <source>
        <dbReference type="ARBA" id="ARBA00022701"/>
    </source>
</evidence>
<dbReference type="PANTHER" id="PTHR19845">
    <property type="entry name" value="KATANIN P80 SUBUNIT"/>
    <property type="match status" value="1"/>
</dbReference>
<evidence type="ECO:0000256" key="8">
    <source>
        <dbReference type="PROSITE-ProRule" id="PRU00221"/>
    </source>
</evidence>
<dbReference type="GO" id="GO:0005874">
    <property type="term" value="C:microtubule"/>
    <property type="evidence" value="ECO:0007669"/>
    <property type="project" value="UniProtKB-KW"/>
</dbReference>
<dbReference type="GO" id="GO:0008017">
    <property type="term" value="F:microtubule binding"/>
    <property type="evidence" value="ECO:0007669"/>
    <property type="project" value="UniProtKB-UniRule"/>
</dbReference>
<proteinExistence type="inferred from homology"/>
<dbReference type="GO" id="GO:0008352">
    <property type="term" value="C:katanin complex"/>
    <property type="evidence" value="ECO:0007669"/>
    <property type="project" value="InterPro"/>
</dbReference>
<comment type="subcellular location">
    <subcellularLocation>
        <location evidence="1 7">Cytoplasm</location>
        <location evidence="1 7">Cytoskeleton</location>
    </subcellularLocation>
</comment>
<evidence type="ECO:0000259" key="10">
    <source>
        <dbReference type="Pfam" id="PF13925"/>
    </source>
</evidence>
<dbReference type="AlphaFoldDB" id="A0AAX6GTA1"/>
<organism evidence="11 12">
    <name type="scientific">Iris pallida</name>
    <name type="common">Sweet iris</name>
    <dbReference type="NCBI Taxonomy" id="29817"/>
    <lineage>
        <taxon>Eukaryota</taxon>
        <taxon>Viridiplantae</taxon>
        <taxon>Streptophyta</taxon>
        <taxon>Embryophyta</taxon>
        <taxon>Tracheophyta</taxon>
        <taxon>Spermatophyta</taxon>
        <taxon>Magnoliopsida</taxon>
        <taxon>Liliopsida</taxon>
        <taxon>Asparagales</taxon>
        <taxon>Iridaceae</taxon>
        <taxon>Iridoideae</taxon>
        <taxon>Irideae</taxon>
        <taxon>Iris</taxon>
    </lineage>
</organism>
<feature type="repeat" description="WD" evidence="8">
    <location>
        <begin position="98"/>
        <end position="139"/>
    </location>
</feature>
<dbReference type="FunFam" id="2.130.10.10:FF:000462">
    <property type="entry name" value="Katanin p80 WD40 repeat-containing subunit B1"/>
    <property type="match status" value="1"/>
</dbReference>
<protein>
    <recommendedName>
        <fullName evidence="7">Katanin p80 WD40 repeat-containing subunit B1 homolog</fullName>
    </recommendedName>
</protein>
<evidence type="ECO:0000256" key="1">
    <source>
        <dbReference type="ARBA" id="ARBA00004245"/>
    </source>
</evidence>
<feature type="region of interest" description="Disordered" evidence="9">
    <location>
        <begin position="377"/>
        <end position="443"/>
    </location>
</feature>
<dbReference type="EMBL" id="JANAVB010016597">
    <property type="protein sequence ID" value="KAJ6831774.1"/>
    <property type="molecule type" value="Genomic_DNA"/>
</dbReference>
<dbReference type="GO" id="GO:0051013">
    <property type="term" value="P:microtubule severing"/>
    <property type="evidence" value="ECO:0007669"/>
    <property type="project" value="UniProtKB-UniRule"/>
</dbReference>
<dbReference type="FunFam" id="2.130.10.10:FF:000626">
    <property type="entry name" value="Katanin p80 WD40 repeat-containing subunit B1 homolog"/>
    <property type="match status" value="1"/>
</dbReference>